<evidence type="ECO:0000256" key="1">
    <source>
        <dbReference type="SAM" id="MobiDB-lite"/>
    </source>
</evidence>
<evidence type="ECO:0000313" key="2">
    <source>
        <dbReference type="EMBL" id="MFC4160034.1"/>
    </source>
</evidence>
<keyword evidence="3" id="KW-1185">Reference proteome</keyword>
<dbReference type="EMBL" id="JBHSBU010000001">
    <property type="protein sequence ID" value="MFC4160034.1"/>
    <property type="molecule type" value="Genomic_DNA"/>
</dbReference>
<proteinExistence type="predicted"/>
<evidence type="ECO:0000313" key="3">
    <source>
        <dbReference type="Proteomes" id="UP001595791"/>
    </source>
</evidence>
<name>A0ABV8MRU8_9NEIS</name>
<organism evidence="2 3">
    <name type="scientific">Chitinimonas lacunae</name>
    <dbReference type="NCBI Taxonomy" id="1963018"/>
    <lineage>
        <taxon>Bacteria</taxon>
        <taxon>Pseudomonadati</taxon>
        <taxon>Pseudomonadota</taxon>
        <taxon>Betaproteobacteria</taxon>
        <taxon>Neisseriales</taxon>
        <taxon>Chitinibacteraceae</taxon>
        <taxon>Chitinimonas</taxon>
    </lineage>
</organism>
<protein>
    <submittedName>
        <fullName evidence="2">Uncharacterized protein</fullName>
    </submittedName>
</protein>
<reference evidence="3" key="1">
    <citation type="journal article" date="2019" name="Int. J. Syst. Evol. Microbiol.">
        <title>The Global Catalogue of Microorganisms (GCM) 10K type strain sequencing project: providing services to taxonomists for standard genome sequencing and annotation.</title>
        <authorList>
            <consortium name="The Broad Institute Genomics Platform"/>
            <consortium name="The Broad Institute Genome Sequencing Center for Infectious Disease"/>
            <person name="Wu L."/>
            <person name="Ma J."/>
        </authorList>
    </citation>
    <scope>NUCLEOTIDE SEQUENCE [LARGE SCALE GENOMIC DNA]</scope>
    <source>
        <strain evidence="3">LMG 29894</strain>
    </source>
</reference>
<gene>
    <name evidence="2" type="ORF">ACFOW7_11815</name>
</gene>
<feature type="region of interest" description="Disordered" evidence="1">
    <location>
        <begin position="26"/>
        <end position="61"/>
    </location>
</feature>
<comment type="caution">
    <text evidence="2">The sequence shown here is derived from an EMBL/GenBank/DDBJ whole genome shotgun (WGS) entry which is preliminary data.</text>
</comment>
<dbReference type="RefSeq" id="WP_378164425.1">
    <property type="nucleotide sequence ID" value="NZ_JBHSBU010000001.1"/>
</dbReference>
<dbReference type="Proteomes" id="UP001595791">
    <property type="component" value="Unassembled WGS sequence"/>
</dbReference>
<sequence length="309" mass="34182">MASDPSLNSVSVNQHYHVNVNETLNQSSSNVSSNQQAVSINSVSASNNAQPPSLQSSSSSSSVDDVQALELKFPEQNKANSALLKDLASDCKRCDATFDAVVSDDKVPKHIRQMLTTIDAHYDTCDFSRCDEALDKQNFSKEMFRTALLHGGHMVFEDNGELCKTLLQQGGQINNGWGSYLSNMGKQSYNGEFYDRVGQSSHYKRSNNDGKFSFTSSTYQTPQWGSDIGHAVQGSGRKEWMGHLLIGTTFDGHSFIQFENNGTANFSDKYPSHGKDFYNHWKSDYLQVGPMGKVEASEKKGTHFTAKPK</sequence>
<accession>A0ABV8MRU8</accession>